<protein>
    <submittedName>
        <fullName evidence="2">PiggyBac transposable element-derived protein 3-like protein</fullName>
    </submittedName>
</protein>
<dbReference type="Pfam" id="PF13843">
    <property type="entry name" value="DDE_Tnp_1_7"/>
    <property type="match status" value="1"/>
</dbReference>
<evidence type="ECO:0000313" key="2">
    <source>
        <dbReference type="EMBL" id="GLD62746.1"/>
    </source>
</evidence>
<gene>
    <name evidence="2" type="ORF">AKAME5_001443100</name>
</gene>
<dbReference type="InterPro" id="IPR029526">
    <property type="entry name" value="PGBD"/>
</dbReference>
<dbReference type="AlphaFoldDB" id="A0AAD3RBY3"/>
<feature type="domain" description="PiggyBac transposable element-derived protein" evidence="1">
    <location>
        <begin position="26"/>
        <end position="137"/>
    </location>
</feature>
<organism evidence="2 3">
    <name type="scientific">Lates japonicus</name>
    <name type="common">Japanese lates</name>
    <dbReference type="NCBI Taxonomy" id="270547"/>
    <lineage>
        <taxon>Eukaryota</taxon>
        <taxon>Metazoa</taxon>
        <taxon>Chordata</taxon>
        <taxon>Craniata</taxon>
        <taxon>Vertebrata</taxon>
        <taxon>Euteleostomi</taxon>
        <taxon>Actinopterygii</taxon>
        <taxon>Neopterygii</taxon>
        <taxon>Teleostei</taxon>
        <taxon>Neoteleostei</taxon>
        <taxon>Acanthomorphata</taxon>
        <taxon>Carangaria</taxon>
        <taxon>Carangaria incertae sedis</taxon>
        <taxon>Centropomidae</taxon>
        <taxon>Lates</taxon>
    </lineage>
</organism>
<comment type="caution">
    <text evidence="2">The sequence shown here is derived from an EMBL/GenBank/DDBJ whole genome shotgun (WGS) entry which is preliminary data.</text>
</comment>
<evidence type="ECO:0000259" key="1">
    <source>
        <dbReference type="Pfam" id="PF13843"/>
    </source>
</evidence>
<proteinExistence type="predicted"/>
<dbReference type="Proteomes" id="UP001279410">
    <property type="component" value="Unassembled WGS sequence"/>
</dbReference>
<name>A0AAD3RBY3_LATJO</name>
<accession>A0AAD3RBY3</accession>
<keyword evidence="3" id="KW-1185">Reference proteome</keyword>
<reference evidence="2" key="1">
    <citation type="submission" date="2022-08" db="EMBL/GenBank/DDBJ databases">
        <title>Genome sequencing of akame (Lates japonicus).</title>
        <authorList>
            <person name="Hashiguchi Y."/>
            <person name="Takahashi H."/>
        </authorList>
    </citation>
    <scope>NUCLEOTIDE SEQUENCE</scope>
    <source>
        <strain evidence="2">Kochi</strain>
    </source>
</reference>
<dbReference type="PANTHER" id="PTHR47272:SF1">
    <property type="entry name" value="PIGGYBAC TRANSPOSABLE ELEMENT-DERIVED PROTEIN 3-LIKE"/>
    <property type="match status" value="1"/>
</dbReference>
<dbReference type="EMBL" id="BRZM01000055">
    <property type="protein sequence ID" value="GLD62746.1"/>
    <property type="molecule type" value="Genomic_DNA"/>
</dbReference>
<sequence>MKELGVGANLIIQRCKTIKNPFTVYLKESFGLRSLGTIHKNKLKGCTLEDDHALLREGRGSYDYRVDNGAEVAVVKWVNNKPVTLASSCVAVSPFKKVRCFSREERRRVGVPCPNIVSQYIVHMGAVDLADMIVALYHTPANFLR</sequence>
<evidence type="ECO:0000313" key="3">
    <source>
        <dbReference type="Proteomes" id="UP001279410"/>
    </source>
</evidence>
<dbReference type="PANTHER" id="PTHR47272">
    <property type="entry name" value="DDE_TNP_1_7 DOMAIN-CONTAINING PROTEIN"/>
    <property type="match status" value="1"/>
</dbReference>